<protein>
    <recommendedName>
        <fullName evidence="3">Tc1-like transposase DDE domain-containing protein</fullName>
    </recommendedName>
</protein>
<dbReference type="OrthoDB" id="4843387at2759"/>
<comment type="caution">
    <text evidence="1">The sequence shown here is derived from an EMBL/GenBank/DDBJ whole genome shotgun (WGS) entry which is preliminary data.</text>
</comment>
<gene>
    <name evidence="1" type="ORF">AVEN_272378_1</name>
</gene>
<keyword evidence="2" id="KW-1185">Reference proteome</keyword>
<proteinExistence type="predicted"/>
<evidence type="ECO:0000313" key="2">
    <source>
        <dbReference type="Proteomes" id="UP000499080"/>
    </source>
</evidence>
<name>A0A4Y2I0N3_ARAVE</name>
<evidence type="ECO:0008006" key="3">
    <source>
        <dbReference type="Google" id="ProtNLM"/>
    </source>
</evidence>
<dbReference type="AlphaFoldDB" id="A0A4Y2I0N3"/>
<dbReference type="Proteomes" id="UP000499080">
    <property type="component" value="Unassembled WGS sequence"/>
</dbReference>
<organism evidence="1 2">
    <name type="scientific">Araneus ventricosus</name>
    <name type="common">Orbweaver spider</name>
    <name type="synonym">Epeira ventricosa</name>
    <dbReference type="NCBI Taxonomy" id="182803"/>
    <lineage>
        <taxon>Eukaryota</taxon>
        <taxon>Metazoa</taxon>
        <taxon>Ecdysozoa</taxon>
        <taxon>Arthropoda</taxon>
        <taxon>Chelicerata</taxon>
        <taxon>Arachnida</taxon>
        <taxon>Araneae</taxon>
        <taxon>Araneomorphae</taxon>
        <taxon>Entelegynae</taxon>
        <taxon>Araneoidea</taxon>
        <taxon>Araneidae</taxon>
        <taxon>Araneus</taxon>
    </lineage>
</organism>
<accession>A0A4Y2I0N3</accession>
<evidence type="ECO:0000313" key="1">
    <source>
        <dbReference type="EMBL" id="GBM71032.1"/>
    </source>
</evidence>
<reference evidence="1 2" key="1">
    <citation type="journal article" date="2019" name="Sci. Rep.">
        <title>Orb-weaving spider Araneus ventricosus genome elucidates the spidroin gene catalogue.</title>
        <authorList>
            <person name="Kono N."/>
            <person name="Nakamura H."/>
            <person name="Ohtoshi R."/>
            <person name="Moran D.A.P."/>
            <person name="Shinohara A."/>
            <person name="Yoshida Y."/>
            <person name="Fujiwara M."/>
            <person name="Mori M."/>
            <person name="Tomita M."/>
            <person name="Arakawa K."/>
        </authorList>
    </citation>
    <scope>NUCLEOTIDE SEQUENCE [LARGE SCALE GENOMIC DNA]</scope>
</reference>
<dbReference type="EMBL" id="BGPR01002288">
    <property type="protein sequence ID" value="GBM71032.1"/>
    <property type="molecule type" value="Genomic_DNA"/>
</dbReference>
<sequence>MPPRPSQAYKDDILDAYVLPYAGAIGDDFLLQDDNTIPHRSRIMDDYLHFSAWSRSPDLSYRACLACFRKTYSCSQSSSSNPCHSCNCFARAISLTFDGTDN</sequence>